<dbReference type="Gene3D" id="3.90.1030.20">
    <property type="entry name" value="DNA polymerase delta, p66 (Cdc27) subunit, wHTH domain"/>
    <property type="match status" value="1"/>
</dbReference>
<comment type="subcellular location">
    <subcellularLocation>
        <location evidence="1">Nucleus</location>
    </subcellularLocation>
</comment>
<reference evidence="7" key="1">
    <citation type="submission" date="2022-11" db="UniProtKB">
        <authorList>
            <consortium name="WormBaseParasite"/>
        </authorList>
    </citation>
    <scope>IDENTIFICATION</scope>
</reference>
<dbReference type="GO" id="GO:0006297">
    <property type="term" value="P:nucleotide-excision repair, DNA gap filling"/>
    <property type="evidence" value="ECO:0007669"/>
    <property type="project" value="TreeGrafter"/>
</dbReference>
<dbReference type="InterPro" id="IPR041913">
    <property type="entry name" value="POLD3_sf"/>
</dbReference>
<evidence type="ECO:0000313" key="7">
    <source>
        <dbReference type="WBParaSite" id="sdigi.contig316.g7373.t1"/>
    </source>
</evidence>
<dbReference type="InterPro" id="IPR019038">
    <property type="entry name" value="POLD3"/>
</dbReference>
<accession>A0A915PU47</accession>
<dbReference type="GO" id="GO:0003887">
    <property type="term" value="F:DNA-directed DNA polymerase activity"/>
    <property type="evidence" value="ECO:0007669"/>
    <property type="project" value="TreeGrafter"/>
</dbReference>
<dbReference type="Proteomes" id="UP000887581">
    <property type="component" value="Unplaced"/>
</dbReference>
<evidence type="ECO:0000256" key="1">
    <source>
        <dbReference type="ARBA" id="ARBA00004123"/>
    </source>
</evidence>
<feature type="compositionally biased region" description="Acidic residues" evidence="5">
    <location>
        <begin position="232"/>
        <end position="242"/>
    </location>
</feature>
<name>A0A915PU47_9BILA</name>
<dbReference type="GO" id="GO:0006271">
    <property type="term" value="P:DNA strand elongation involved in DNA replication"/>
    <property type="evidence" value="ECO:0007669"/>
    <property type="project" value="TreeGrafter"/>
</dbReference>
<sequence length="369" mass="41941">MVLDRRRILETSLFDLEQVVTVQYLSRHSDLPIDDAKRELAEFLKQNRDRTELHAVYVLSGERKVFSLTSSSSDTKLIRKWCTQLVRDCDLEEVRRFYSKVETCEIYCLHTKPIKEGVFVASKAESAAKKKRDIASFVGAATQSKQEVPLLNNVSQKGQNEIGLKADTMSGNAIKHRGERIIIASTVPYMKEEVKSQEITGERNVVTKSRSDKMTSSRKKNVTLPAKNTFLTEDDLFSDEDSNPEKMDEKDGKMDCCNETKKIEATKERENPEKLLQLSGSDGSRNGNSQEGQKRMTRKEYVAETFLDSDGFMVTKQVLKEVEIEPQPTDAPTEIRGKTLNTKLLDNKKQKNARIPQGQAKISSFFLKK</sequence>
<evidence type="ECO:0000256" key="4">
    <source>
        <dbReference type="ARBA" id="ARBA00023242"/>
    </source>
</evidence>
<feature type="compositionally biased region" description="Polar residues" evidence="5">
    <location>
        <begin position="278"/>
        <end position="291"/>
    </location>
</feature>
<protein>
    <recommendedName>
        <fullName evidence="2">DNA polymerase delta subunit 3</fullName>
    </recommendedName>
</protein>
<evidence type="ECO:0000256" key="3">
    <source>
        <dbReference type="ARBA" id="ARBA00022705"/>
    </source>
</evidence>
<dbReference type="PANTHER" id="PTHR17598:SF13">
    <property type="entry name" value="DNA POLYMERASE DELTA SUBUNIT 3"/>
    <property type="match status" value="1"/>
</dbReference>
<feature type="compositionally biased region" description="Basic and acidic residues" evidence="5">
    <location>
        <begin position="243"/>
        <end position="273"/>
    </location>
</feature>
<evidence type="ECO:0000313" key="6">
    <source>
        <dbReference type="Proteomes" id="UP000887581"/>
    </source>
</evidence>
<keyword evidence="3" id="KW-0235">DNA replication</keyword>
<dbReference type="GO" id="GO:1904161">
    <property type="term" value="P:DNA synthesis involved in UV-damage excision repair"/>
    <property type="evidence" value="ECO:0007669"/>
    <property type="project" value="TreeGrafter"/>
</dbReference>
<dbReference type="AlphaFoldDB" id="A0A915PU47"/>
<keyword evidence="4" id="KW-0539">Nucleus</keyword>
<proteinExistence type="predicted"/>
<evidence type="ECO:0000256" key="5">
    <source>
        <dbReference type="SAM" id="MobiDB-lite"/>
    </source>
</evidence>
<dbReference type="Pfam" id="PF09507">
    <property type="entry name" value="CDC27"/>
    <property type="match status" value="1"/>
</dbReference>
<dbReference type="WBParaSite" id="sdigi.contig316.g7373.t1">
    <property type="protein sequence ID" value="sdigi.contig316.g7373.t1"/>
    <property type="gene ID" value="sdigi.contig316.g7373"/>
</dbReference>
<evidence type="ECO:0000256" key="2">
    <source>
        <dbReference type="ARBA" id="ARBA00017589"/>
    </source>
</evidence>
<keyword evidence="6" id="KW-1185">Reference proteome</keyword>
<organism evidence="6 7">
    <name type="scientific">Setaria digitata</name>
    <dbReference type="NCBI Taxonomy" id="48799"/>
    <lineage>
        <taxon>Eukaryota</taxon>
        <taxon>Metazoa</taxon>
        <taxon>Ecdysozoa</taxon>
        <taxon>Nematoda</taxon>
        <taxon>Chromadorea</taxon>
        <taxon>Rhabditida</taxon>
        <taxon>Spirurina</taxon>
        <taxon>Spiruromorpha</taxon>
        <taxon>Filarioidea</taxon>
        <taxon>Setariidae</taxon>
        <taxon>Setaria</taxon>
    </lineage>
</organism>
<feature type="region of interest" description="Disordered" evidence="5">
    <location>
        <begin position="200"/>
        <end position="298"/>
    </location>
</feature>
<dbReference type="GO" id="GO:0043625">
    <property type="term" value="C:delta DNA polymerase complex"/>
    <property type="evidence" value="ECO:0007669"/>
    <property type="project" value="InterPro"/>
</dbReference>
<dbReference type="PANTHER" id="PTHR17598">
    <property type="entry name" value="DNA POLYMERASE DELTA SUBUNIT 3"/>
    <property type="match status" value="1"/>
</dbReference>